<dbReference type="AlphaFoldDB" id="A0A164SYI0"/>
<gene>
    <name evidence="10" type="ORF">J5227_05585</name>
</gene>
<feature type="chain" id="PRO_5044368738" evidence="8">
    <location>
        <begin position="20"/>
        <end position="323"/>
    </location>
</feature>
<keyword evidence="5" id="KW-0564">Palmitate</keyword>
<dbReference type="SUPFAM" id="SSF53807">
    <property type="entry name" value="Helical backbone' metal receptor"/>
    <property type="match status" value="1"/>
</dbReference>
<name>A0A164SYI0_BACIU</name>
<accession>A0A164SYI0</accession>
<evidence type="ECO:0000259" key="9">
    <source>
        <dbReference type="PROSITE" id="PS50983"/>
    </source>
</evidence>
<keyword evidence="6" id="KW-0449">Lipoprotein</keyword>
<evidence type="ECO:0000313" key="10">
    <source>
        <dbReference type="EMBL" id="MBO3793805.1"/>
    </source>
</evidence>
<dbReference type="GO" id="GO:0030288">
    <property type="term" value="C:outer membrane-bounded periplasmic space"/>
    <property type="evidence" value="ECO:0007669"/>
    <property type="project" value="TreeGrafter"/>
</dbReference>
<evidence type="ECO:0000256" key="5">
    <source>
        <dbReference type="ARBA" id="ARBA00023139"/>
    </source>
</evidence>
<feature type="coiled-coil region" evidence="7">
    <location>
        <begin position="156"/>
        <end position="183"/>
    </location>
</feature>
<dbReference type="CDD" id="cd01146">
    <property type="entry name" value="FhuD"/>
    <property type="match status" value="1"/>
</dbReference>
<comment type="subcellular location">
    <subcellularLocation>
        <location evidence="1">Cell membrane</location>
        <topology evidence="1">Lipid-anchor</topology>
    </subcellularLocation>
</comment>
<dbReference type="GO" id="GO:0005886">
    <property type="term" value="C:plasma membrane"/>
    <property type="evidence" value="ECO:0007669"/>
    <property type="project" value="UniProtKB-SubCell"/>
</dbReference>
<evidence type="ECO:0000313" key="11">
    <source>
        <dbReference type="Proteomes" id="UP000665181"/>
    </source>
</evidence>
<dbReference type="PROSITE" id="PS51257">
    <property type="entry name" value="PROKAR_LIPOPROTEIN"/>
    <property type="match status" value="1"/>
</dbReference>
<keyword evidence="7" id="KW-0175">Coiled coil</keyword>
<protein>
    <submittedName>
        <fullName evidence="10">ABC transporter substrate-binding protein</fullName>
    </submittedName>
</protein>
<evidence type="ECO:0000256" key="2">
    <source>
        <dbReference type="ARBA" id="ARBA00008814"/>
    </source>
</evidence>
<dbReference type="InterPro" id="IPR051313">
    <property type="entry name" value="Bact_iron-sidero_bind"/>
</dbReference>
<sequence length="323" mass="35489">MKKTLIILTVLLLSVLTAACSSSSGNQNSKEHKVAVTHDLGKTNVPEHPKRVVVLELGFIDTLLDLGITPVGVADDNKAKQLINKDVLKKIDGYTSVGTRSQPSMEKIASLKPDLIIADTTRHKKVYDQLKKIAPTIALNNLNADYQDTIDASLTIAKAVGKEKEMEKKLTAHEEKLSETKQKISANSQSVLLIGNTNDTIMARDENFFTSRLLTQVGYRYAISTSGNSDSSNGGDSVNMKMTLEQLLKTDPDVIILMTGKTDDLDADGKRPIEKNVLWKKLKAVKNGHVYHVDRAVWSLRRSVDGANAILDELQKEMPAAKK</sequence>
<dbReference type="InterPro" id="IPR002491">
    <property type="entry name" value="ABC_transptr_periplasmic_BD"/>
</dbReference>
<dbReference type="EMBL" id="JAGFPW010000003">
    <property type="protein sequence ID" value="MBO3793805.1"/>
    <property type="molecule type" value="Genomic_DNA"/>
</dbReference>
<dbReference type="PANTHER" id="PTHR30532">
    <property type="entry name" value="IRON III DICITRATE-BINDING PERIPLASMIC PROTEIN"/>
    <property type="match status" value="1"/>
</dbReference>
<evidence type="ECO:0000256" key="3">
    <source>
        <dbReference type="ARBA" id="ARBA00022448"/>
    </source>
</evidence>
<proteinExistence type="inferred from homology"/>
<dbReference type="Gene3D" id="3.40.50.1980">
    <property type="entry name" value="Nitrogenase molybdenum iron protein domain"/>
    <property type="match status" value="2"/>
</dbReference>
<dbReference type="GO" id="GO:1901678">
    <property type="term" value="P:iron coordination entity transport"/>
    <property type="evidence" value="ECO:0007669"/>
    <property type="project" value="UniProtKB-ARBA"/>
</dbReference>
<dbReference type="Pfam" id="PF01497">
    <property type="entry name" value="Peripla_BP_2"/>
    <property type="match status" value="1"/>
</dbReference>
<feature type="signal peptide" evidence="8">
    <location>
        <begin position="1"/>
        <end position="19"/>
    </location>
</feature>
<dbReference type="SMR" id="A0A164SYI0"/>
<reference evidence="10" key="1">
    <citation type="submission" date="2021-03" db="EMBL/GenBank/DDBJ databases">
        <title>Isolation of Bacillus subtilis from fermented food sample.</title>
        <authorList>
            <person name="Lakshmanan V."/>
            <person name="Athira K."/>
            <person name="Rajagopal K."/>
        </authorList>
    </citation>
    <scope>NUCLEOTIDE SEQUENCE</scope>
    <source>
        <strain evidence="10">S1</strain>
    </source>
</reference>
<evidence type="ECO:0000256" key="8">
    <source>
        <dbReference type="SAM" id="SignalP"/>
    </source>
</evidence>
<keyword evidence="4 8" id="KW-0732">Signal</keyword>
<organism evidence="10 11">
    <name type="scientific">Bacillus subtilis</name>
    <dbReference type="NCBI Taxonomy" id="1423"/>
    <lineage>
        <taxon>Bacteria</taxon>
        <taxon>Bacillati</taxon>
        <taxon>Bacillota</taxon>
        <taxon>Bacilli</taxon>
        <taxon>Bacillales</taxon>
        <taxon>Bacillaceae</taxon>
        <taxon>Bacillus</taxon>
    </lineage>
</organism>
<keyword evidence="3" id="KW-0813">Transport</keyword>
<dbReference type="PANTHER" id="PTHR30532:SF29">
    <property type="entry name" value="FE(3+) DICITRATE-BINDING PERIPLASMIC PROTEIN"/>
    <property type="match status" value="1"/>
</dbReference>
<evidence type="ECO:0000256" key="1">
    <source>
        <dbReference type="ARBA" id="ARBA00004193"/>
    </source>
</evidence>
<comment type="similarity">
    <text evidence="2">Belongs to the bacterial solute-binding protein 8 family.</text>
</comment>
<dbReference type="RefSeq" id="WP_003233159.1">
    <property type="nucleotide sequence ID" value="NZ_AP024621.1"/>
</dbReference>
<feature type="domain" description="Fe/B12 periplasmic-binding" evidence="9">
    <location>
        <begin position="51"/>
        <end position="322"/>
    </location>
</feature>
<dbReference type="Proteomes" id="UP000665181">
    <property type="component" value="Unassembled WGS sequence"/>
</dbReference>
<evidence type="ECO:0000256" key="4">
    <source>
        <dbReference type="ARBA" id="ARBA00022729"/>
    </source>
</evidence>
<dbReference type="PROSITE" id="PS50983">
    <property type="entry name" value="FE_B12_PBP"/>
    <property type="match status" value="1"/>
</dbReference>
<comment type="caution">
    <text evidence="10">The sequence shown here is derived from an EMBL/GenBank/DDBJ whole genome shotgun (WGS) entry which is preliminary data.</text>
</comment>
<evidence type="ECO:0000256" key="7">
    <source>
        <dbReference type="SAM" id="Coils"/>
    </source>
</evidence>
<dbReference type="FunFam" id="3.40.50.1980:FF:000003">
    <property type="entry name" value="Iron ABC transporter substrate-binding protein"/>
    <property type="match status" value="1"/>
</dbReference>
<evidence type="ECO:0000256" key="6">
    <source>
        <dbReference type="ARBA" id="ARBA00023288"/>
    </source>
</evidence>